<dbReference type="Proteomes" id="UP001230005">
    <property type="component" value="Unassembled WGS sequence"/>
</dbReference>
<evidence type="ECO:0000313" key="3">
    <source>
        <dbReference type="Proteomes" id="UP001230005"/>
    </source>
</evidence>
<proteinExistence type="predicted"/>
<feature type="region of interest" description="Disordered" evidence="1">
    <location>
        <begin position="72"/>
        <end position="148"/>
    </location>
</feature>
<feature type="compositionally biased region" description="Acidic residues" evidence="1">
    <location>
        <begin position="73"/>
        <end position="90"/>
    </location>
</feature>
<accession>A0ABU0A297</accession>
<dbReference type="SUPFAM" id="SSF53187">
    <property type="entry name" value="Zn-dependent exopeptidases"/>
    <property type="match status" value="1"/>
</dbReference>
<keyword evidence="3" id="KW-1185">Reference proteome</keyword>
<sequence length="373" mass="42384">MIKHTTLLLISTFILFILFIQPSLGKTQVTEVPQIVLFYQDILPRANRLTEDKPRTIPSSNKRFFPETMEIPKEEDEDAEESDTEMESGEEVVHMEDPPPKEEVITITLSTEVEKETEVTEEKDLSKEGKKTASKKTSPKEEKTKENKSPMRIDFENGTFATKVFQYERLFSQNSYKGDIKAGSEFRFVQGNSNSRILVTASHATSHMRNGERKPADIYTGATSLLLNEYTGVHVLHNTKESRDGNFYDDVDFKRELSRTIAAHNIQLVIDIHGAGAHHPFQVDIGTGNGRFASGTQVQRMKDAFHLHDITRVYDNHTFTAFGNLTVANYTHSQHGVSAMQVELHSSLRDPRNDMELYLRTVESLATFIQQSQ</sequence>
<dbReference type="EMBL" id="JAUSUG010000024">
    <property type="protein sequence ID" value="MDQ0257229.1"/>
    <property type="molecule type" value="Genomic_DNA"/>
</dbReference>
<comment type="caution">
    <text evidence="2">The sequence shown here is derived from an EMBL/GenBank/DDBJ whole genome shotgun (WGS) entry which is preliminary data.</text>
</comment>
<reference evidence="2 3" key="1">
    <citation type="submission" date="2023-07" db="EMBL/GenBank/DDBJ databases">
        <title>Genomic Encyclopedia of Type Strains, Phase IV (KMG-IV): sequencing the most valuable type-strain genomes for metagenomic binning, comparative biology and taxonomic classification.</title>
        <authorList>
            <person name="Goeker M."/>
        </authorList>
    </citation>
    <scope>NUCLEOTIDE SEQUENCE [LARGE SCALE GENOMIC DNA]</scope>
    <source>
        <strain evidence="2 3">DSM 9768</strain>
    </source>
</reference>
<evidence type="ECO:0000313" key="2">
    <source>
        <dbReference type="EMBL" id="MDQ0257229.1"/>
    </source>
</evidence>
<feature type="compositionally biased region" description="Basic and acidic residues" evidence="1">
    <location>
        <begin position="138"/>
        <end position="148"/>
    </location>
</feature>
<evidence type="ECO:0000256" key="1">
    <source>
        <dbReference type="SAM" id="MobiDB-lite"/>
    </source>
</evidence>
<evidence type="ECO:0008006" key="4">
    <source>
        <dbReference type="Google" id="ProtNLM"/>
    </source>
</evidence>
<protein>
    <recommendedName>
        <fullName evidence="4">Stage II sporulation protein P</fullName>
    </recommendedName>
</protein>
<dbReference type="Gene3D" id="3.40.630.40">
    <property type="entry name" value="Zn-dependent exopeptidases"/>
    <property type="match status" value="1"/>
</dbReference>
<feature type="compositionally biased region" description="Basic and acidic residues" evidence="1">
    <location>
        <begin position="112"/>
        <end position="131"/>
    </location>
</feature>
<organism evidence="2 3">
    <name type="scientific">Evansella vedderi</name>
    <dbReference type="NCBI Taxonomy" id="38282"/>
    <lineage>
        <taxon>Bacteria</taxon>
        <taxon>Bacillati</taxon>
        <taxon>Bacillota</taxon>
        <taxon>Bacilli</taxon>
        <taxon>Bacillales</taxon>
        <taxon>Bacillaceae</taxon>
        <taxon>Evansella</taxon>
    </lineage>
</organism>
<feature type="compositionally biased region" description="Basic and acidic residues" evidence="1">
    <location>
        <begin position="91"/>
        <end position="104"/>
    </location>
</feature>
<dbReference type="RefSeq" id="WP_307330623.1">
    <property type="nucleotide sequence ID" value="NZ_JAUSUG010000024.1"/>
</dbReference>
<name>A0ABU0A297_9BACI</name>
<gene>
    <name evidence="2" type="ORF">J2S74_004687</name>
</gene>